<dbReference type="NCBIfam" id="TIGR01549">
    <property type="entry name" value="HAD-SF-IA-v1"/>
    <property type="match status" value="1"/>
</dbReference>
<dbReference type="GO" id="GO:0005829">
    <property type="term" value="C:cytosol"/>
    <property type="evidence" value="ECO:0007669"/>
    <property type="project" value="TreeGrafter"/>
</dbReference>
<dbReference type="NCBIfam" id="TIGR01509">
    <property type="entry name" value="HAD-SF-IA-v3"/>
    <property type="match status" value="1"/>
</dbReference>
<dbReference type="GO" id="GO:0008967">
    <property type="term" value="F:phosphoglycolate phosphatase activity"/>
    <property type="evidence" value="ECO:0007669"/>
    <property type="project" value="TreeGrafter"/>
</dbReference>
<dbReference type="PANTHER" id="PTHR43434">
    <property type="entry name" value="PHOSPHOGLYCOLATE PHOSPHATASE"/>
    <property type="match status" value="1"/>
</dbReference>
<dbReference type="SFLD" id="SFLDG01129">
    <property type="entry name" value="C1.5:_HAD__Beta-PGM__Phosphata"/>
    <property type="match status" value="1"/>
</dbReference>
<dbReference type="Gene3D" id="3.40.50.1000">
    <property type="entry name" value="HAD superfamily/HAD-like"/>
    <property type="match status" value="1"/>
</dbReference>
<dbReference type="EMBL" id="CP045798">
    <property type="protein sequence ID" value="QNB46283.1"/>
    <property type="molecule type" value="Genomic_DNA"/>
</dbReference>
<sequence>MNNTRCLLFDLDGTLLDSREPIVDAVYATVQKYQPGMFAREDLLRRFGESFDDFFRRISPELPSGVTREQFFITYLDYMKIYHGEKLKLFPFVREGLEDLKLLGYQLGIVTNKQRELVLEGLQSVNILNLFDTVVTLDDVTMGKPFPEPIVKAMDFLGVKPDETIMVGDSRYDVLAARAARVKSVILEWYGQEKWQEPLPDYRFPNFHKFSEKILHVNRICELRARTRQT</sequence>
<keyword evidence="1" id="KW-0378">Hydrolase</keyword>
<dbReference type="InterPro" id="IPR023198">
    <property type="entry name" value="PGP-like_dom2"/>
</dbReference>
<dbReference type="OrthoDB" id="9792518at2"/>
<dbReference type="InterPro" id="IPR023214">
    <property type="entry name" value="HAD_sf"/>
</dbReference>
<reference evidence="1 2" key="1">
    <citation type="journal article" date="2019" name="Front. Microbiol.">
        <title>Thermoanaerosceptrum fracticalcis gen. nov. sp. nov., a Novel Fumarate-Fermenting Microorganism From a Deep Fractured Carbonate Aquifer of the US Great Basin.</title>
        <authorList>
            <person name="Hamilton-Brehm S.D."/>
            <person name="Stewart L.E."/>
            <person name="Zavarin M."/>
            <person name="Caldwell M."/>
            <person name="Lawson P.A."/>
            <person name="Onstott T.C."/>
            <person name="Grzymski J."/>
            <person name="Neveux I."/>
            <person name="Lollar B.S."/>
            <person name="Russell C.E."/>
            <person name="Moser D.P."/>
        </authorList>
    </citation>
    <scope>NUCLEOTIDE SEQUENCE [LARGE SCALE GENOMIC DNA]</scope>
    <source>
        <strain evidence="1 2">DRI-13</strain>
    </source>
</reference>
<dbReference type="InterPro" id="IPR041492">
    <property type="entry name" value="HAD_2"/>
</dbReference>
<dbReference type="Gene3D" id="1.10.150.240">
    <property type="entry name" value="Putative phosphatase, domain 2"/>
    <property type="match status" value="1"/>
</dbReference>
<dbReference type="AlphaFoldDB" id="A0A7G6E2H9"/>
<organism evidence="1 2">
    <name type="scientific">Thermanaerosceptrum fracticalcis</name>
    <dbReference type="NCBI Taxonomy" id="1712410"/>
    <lineage>
        <taxon>Bacteria</taxon>
        <taxon>Bacillati</taxon>
        <taxon>Bacillota</taxon>
        <taxon>Clostridia</taxon>
        <taxon>Eubacteriales</taxon>
        <taxon>Peptococcaceae</taxon>
        <taxon>Thermanaerosceptrum</taxon>
    </lineage>
</organism>
<dbReference type="SFLD" id="SFLDG01135">
    <property type="entry name" value="C1.5.6:_HAD__Beta-PGM__Phospha"/>
    <property type="match status" value="1"/>
</dbReference>
<dbReference type="InterPro" id="IPR036412">
    <property type="entry name" value="HAD-like_sf"/>
</dbReference>
<dbReference type="KEGG" id="tfr:BR63_08125"/>
<accession>A0A7G6E2H9</accession>
<gene>
    <name evidence="1" type="ORF">BR63_08125</name>
</gene>
<keyword evidence="2" id="KW-1185">Reference proteome</keyword>
<dbReference type="Proteomes" id="UP000515847">
    <property type="component" value="Chromosome"/>
</dbReference>
<evidence type="ECO:0000313" key="1">
    <source>
        <dbReference type="EMBL" id="QNB46283.1"/>
    </source>
</evidence>
<dbReference type="Pfam" id="PF13419">
    <property type="entry name" value="HAD_2"/>
    <property type="match status" value="1"/>
</dbReference>
<dbReference type="SUPFAM" id="SSF56784">
    <property type="entry name" value="HAD-like"/>
    <property type="match status" value="1"/>
</dbReference>
<dbReference type="GO" id="GO:0006281">
    <property type="term" value="P:DNA repair"/>
    <property type="evidence" value="ECO:0007669"/>
    <property type="project" value="TreeGrafter"/>
</dbReference>
<dbReference type="PANTHER" id="PTHR43434:SF26">
    <property type="entry name" value="PYROPHOSPHATASE PPAX"/>
    <property type="match status" value="1"/>
</dbReference>
<name>A0A7G6E2H9_THEFR</name>
<dbReference type="RefSeq" id="WP_051966265.1">
    <property type="nucleotide sequence ID" value="NZ_CP045798.1"/>
</dbReference>
<dbReference type="SFLD" id="SFLDS00003">
    <property type="entry name" value="Haloacid_Dehalogenase"/>
    <property type="match status" value="1"/>
</dbReference>
<dbReference type="InterPro" id="IPR050155">
    <property type="entry name" value="HAD-like_hydrolase_sf"/>
</dbReference>
<proteinExistence type="predicted"/>
<dbReference type="InterPro" id="IPR006439">
    <property type="entry name" value="HAD-SF_hydro_IA"/>
</dbReference>
<evidence type="ECO:0000313" key="2">
    <source>
        <dbReference type="Proteomes" id="UP000515847"/>
    </source>
</evidence>
<protein>
    <submittedName>
        <fullName evidence="1">HAD-IA family hydrolase</fullName>
    </submittedName>
</protein>